<accession>A0A9D2BR74</accession>
<dbReference type="AlphaFoldDB" id="A0A9D2BR74"/>
<comment type="caution">
    <text evidence="1">The sequence shown here is derived from an EMBL/GenBank/DDBJ whole genome shotgun (WGS) entry which is preliminary data.</text>
</comment>
<reference evidence="1" key="1">
    <citation type="journal article" date="2021" name="PeerJ">
        <title>Extensive microbial diversity within the chicken gut microbiome revealed by metagenomics and culture.</title>
        <authorList>
            <person name="Gilroy R."/>
            <person name="Ravi A."/>
            <person name="Getino M."/>
            <person name="Pursley I."/>
            <person name="Horton D.L."/>
            <person name="Alikhan N.F."/>
            <person name="Baker D."/>
            <person name="Gharbi K."/>
            <person name="Hall N."/>
            <person name="Watson M."/>
            <person name="Adriaenssens E.M."/>
            <person name="Foster-Nyarko E."/>
            <person name="Jarju S."/>
            <person name="Secka A."/>
            <person name="Antonio M."/>
            <person name="Oren A."/>
            <person name="Chaudhuri R.R."/>
            <person name="La Ragione R."/>
            <person name="Hildebrand F."/>
            <person name="Pallen M.J."/>
        </authorList>
    </citation>
    <scope>NUCLEOTIDE SEQUENCE</scope>
    <source>
        <strain evidence="1">ChiHecec2B26-12326</strain>
    </source>
</reference>
<dbReference type="EMBL" id="DXEN01000065">
    <property type="protein sequence ID" value="HIX86653.1"/>
    <property type="molecule type" value="Genomic_DNA"/>
</dbReference>
<dbReference type="Proteomes" id="UP000823847">
    <property type="component" value="Unassembled WGS sequence"/>
</dbReference>
<name>A0A9D2BR74_9BACT</name>
<reference evidence="1" key="2">
    <citation type="submission" date="2021-04" db="EMBL/GenBank/DDBJ databases">
        <authorList>
            <person name="Gilroy R."/>
        </authorList>
    </citation>
    <scope>NUCLEOTIDE SEQUENCE</scope>
    <source>
        <strain evidence="1">ChiHecec2B26-12326</strain>
    </source>
</reference>
<gene>
    <name evidence="1" type="ORF">H9848_08635</name>
</gene>
<organism evidence="1 2">
    <name type="scientific">Candidatus Parabacteroides intestinigallinarum</name>
    <dbReference type="NCBI Taxonomy" id="2838722"/>
    <lineage>
        <taxon>Bacteria</taxon>
        <taxon>Pseudomonadati</taxon>
        <taxon>Bacteroidota</taxon>
        <taxon>Bacteroidia</taxon>
        <taxon>Bacteroidales</taxon>
        <taxon>Tannerellaceae</taxon>
        <taxon>Parabacteroides</taxon>
    </lineage>
</organism>
<proteinExistence type="predicted"/>
<protein>
    <submittedName>
        <fullName evidence="1">Uncharacterized protein</fullName>
    </submittedName>
</protein>
<sequence length="156" mass="18115">MATNSYKSIESSGTKVEELVVAYQQTVYTLTDSEQKLIMRAEQDIKAGRIYTQAQVDKMADGINDSSAKESFEERYRKAKDFAYKHFDKDFIQYLEARNFLVDEPFPAEICETEEDLERLVAESEASGECTQEEVDKMYAIWEDELYGEKPRKKTE</sequence>
<evidence type="ECO:0000313" key="2">
    <source>
        <dbReference type="Proteomes" id="UP000823847"/>
    </source>
</evidence>
<evidence type="ECO:0000313" key="1">
    <source>
        <dbReference type="EMBL" id="HIX86653.1"/>
    </source>
</evidence>